<dbReference type="AlphaFoldDB" id="A0A0E3V7S0"/>
<evidence type="ECO:0000313" key="2">
    <source>
        <dbReference type="Proteomes" id="UP000033054"/>
    </source>
</evidence>
<accession>A0A0E3V7S0</accession>
<proteinExistence type="predicted"/>
<sequence>MTNRPFLTRQWRIIVTAALLAGVDTSCRPDAQDTTTPQANCRIQTYSTPADRTTYAYDPEGKLLDWEFNLTNGDQTLKSTYTYDQNGYLTASTLVRTDRWYVKSGQPARQMTTTRTYSYSNGRLTGYVSESSPGSSPGNKITGTFDYDPNGQLLSETATFRYTSDPKLSPENNGLIDGSQQTWTYRQNQLVDYTYRPSESGAMTHPYTIVDGRITQINAKPAYEYDSQGRLVKAIVYQQDNLNSYAITEYDQGKAWRETVPAFKGFPTIKSVTGLETNLDVAIGFLGFGAPTVPKSYTYFADYPGHGVVQLTKHTYVNQLNSQGFVTQTTAIGTSTYPDAPPQSDTLKTVFTYTNCN</sequence>
<dbReference type="OrthoDB" id="932515at2"/>
<dbReference type="Proteomes" id="UP000033054">
    <property type="component" value="Chromosome"/>
</dbReference>
<reference evidence="1 2" key="1">
    <citation type="journal article" date="2014" name="Curr. Microbiol.">
        <title>Spirosoma radiotolerans sp. nov., a gamma-radiation-resistant bacterium isolated from gamma ray-irradiated soil.</title>
        <authorList>
            <person name="Lee J.J."/>
            <person name="Srinivasan S."/>
            <person name="Lim S."/>
            <person name="Joe M."/>
            <person name="Im S."/>
            <person name="Bae S.I."/>
            <person name="Park K.R."/>
            <person name="Han J.H."/>
            <person name="Park S.H."/>
            <person name="Joo B.M."/>
            <person name="Park S.J."/>
            <person name="Kim M.K."/>
        </authorList>
    </citation>
    <scope>NUCLEOTIDE SEQUENCE [LARGE SCALE GENOMIC DNA]</scope>
    <source>
        <strain evidence="1 2">DG5A</strain>
    </source>
</reference>
<gene>
    <name evidence="1" type="ORF">SD10_13030</name>
</gene>
<keyword evidence="2" id="KW-1185">Reference proteome</keyword>
<protein>
    <submittedName>
        <fullName evidence="1">Uncharacterized protein</fullName>
    </submittedName>
</protein>
<dbReference type="Gene3D" id="2.180.10.10">
    <property type="entry name" value="RHS repeat-associated core"/>
    <property type="match status" value="1"/>
</dbReference>
<name>A0A0E3V7S0_9BACT</name>
<dbReference type="STRING" id="1379870.SD10_13030"/>
<dbReference type="HOGENOM" id="CLU_775915_0_0_10"/>
<evidence type="ECO:0000313" key="1">
    <source>
        <dbReference type="EMBL" id="AKD55686.1"/>
    </source>
</evidence>
<dbReference type="EMBL" id="CP010429">
    <property type="protein sequence ID" value="AKD55686.1"/>
    <property type="molecule type" value="Genomic_DNA"/>
</dbReference>
<dbReference type="RefSeq" id="WP_046574182.1">
    <property type="nucleotide sequence ID" value="NZ_CP010429.1"/>
</dbReference>
<dbReference type="KEGG" id="srd:SD10_13030"/>
<organism evidence="1 2">
    <name type="scientific">Spirosoma radiotolerans</name>
    <dbReference type="NCBI Taxonomy" id="1379870"/>
    <lineage>
        <taxon>Bacteria</taxon>
        <taxon>Pseudomonadati</taxon>
        <taxon>Bacteroidota</taxon>
        <taxon>Cytophagia</taxon>
        <taxon>Cytophagales</taxon>
        <taxon>Cytophagaceae</taxon>
        <taxon>Spirosoma</taxon>
    </lineage>
</organism>
<dbReference type="PATRIC" id="fig|1379870.5.peg.2834"/>